<evidence type="ECO:0000256" key="11">
    <source>
        <dbReference type="ARBA" id="ARBA00030399"/>
    </source>
</evidence>
<evidence type="ECO:0000256" key="3">
    <source>
        <dbReference type="ARBA" id="ARBA00007494"/>
    </source>
</evidence>
<evidence type="ECO:0000256" key="7">
    <source>
        <dbReference type="ARBA" id="ARBA00022603"/>
    </source>
</evidence>
<gene>
    <name evidence="16" type="primary">sun</name>
    <name evidence="16" type="ordered locus">CPS_0018</name>
</gene>
<evidence type="ECO:0000256" key="4">
    <source>
        <dbReference type="ARBA" id="ARBA00012140"/>
    </source>
</evidence>
<dbReference type="GO" id="GO:0009383">
    <property type="term" value="F:rRNA (cytosine-C5-)-methyltransferase activity"/>
    <property type="evidence" value="ECO:0007669"/>
    <property type="project" value="TreeGrafter"/>
</dbReference>
<dbReference type="GO" id="GO:0006355">
    <property type="term" value="P:regulation of DNA-templated transcription"/>
    <property type="evidence" value="ECO:0007669"/>
    <property type="project" value="InterPro"/>
</dbReference>
<evidence type="ECO:0000256" key="13">
    <source>
        <dbReference type="ARBA" id="ARBA00047283"/>
    </source>
</evidence>
<sequence length="440" mass="49533">MIINIRALAAKCCYAVIDQGRSLSDELPKQQDKLIGKDKGLLQEICYGVLRYLPELENDVSQLVQKPIKGKQRVFHFLLLVGVYQIRYMRIPDHAAVSETVAATKTLKNDHMKGLVNAVLRGFLRALEAENKQVNKTDKKIPDPIKYNHPGWFIKKIQQAYSDQWQAILDANQQKPPMWLRVNQQHHTSEQYQALLEEAEIEIAHVEPNSQAIELAKPLDVAKLPGFDDGWVSIQDGAAQQAARLLDCQPNDIVLDCCAAPGGKTCHIIEQTPDIASMTAIDIEEGRLTRVHENLDRLNLTANVITADAATQNWWSGEQFDRILLDAPCSGTGVIRRHPDIKWLRKADDIDKLVVLQQQILDNIWSLLKPGGTLLYATCSVLPEENSLQISRFIEQNQDAQLIAINGNTPETDKNAIGWQLLPDAENMDGFYYAKLLKLK</sequence>
<feature type="active site" description="Nucleophile" evidence="14">
    <location>
        <position position="379"/>
    </location>
</feature>
<dbReference type="SUPFAM" id="SSF48013">
    <property type="entry name" value="NusB-like"/>
    <property type="match status" value="1"/>
</dbReference>
<dbReference type="PANTHER" id="PTHR22807:SF61">
    <property type="entry name" value="NOL1_NOP2_SUN FAMILY PROTEIN _ ANTITERMINATION NUSB DOMAIN-CONTAINING PROTEIN"/>
    <property type="match status" value="1"/>
</dbReference>
<dbReference type="Proteomes" id="UP000000547">
    <property type="component" value="Chromosome"/>
</dbReference>
<dbReference type="EC" id="2.1.1.176" evidence="4"/>
<name>Q48AT0_COLP3</name>
<comment type="similarity">
    <text evidence="3 14">Belongs to the class I-like SAM-binding methyltransferase superfamily. RsmB/NOP family.</text>
</comment>
<dbReference type="Gene3D" id="3.40.50.150">
    <property type="entry name" value="Vaccinia Virus protein VP39"/>
    <property type="match status" value="1"/>
</dbReference>
<evidence type="ECO:0000256" key="9">
    <source>
        <dbReference type="ARBA" id="ARBA00022691"/>
    </source>
</evidence>
<evidence type="ECO:0000256" key="10">
    <source>
        <dbReference type="ARBA" id="ARBA00022884"/>
    </source>
</evidence>
<comment type="function">
    <text evidence="1">Specifically methylates the cytosine at position 967 (m5C967) of 16S rRNA.</text>
</comment>
<evidence type="ECO:0000256" key="12">
    <source>
        <dbReference type="ARBA" id="ARBA00031088"/>
    </source>
</evidence>
<comment type="subcellular location">
    <subcellularLocation>
        <location evidence="2">Cytoplasm</location>
    </subcellularLocation>
</comment>
<protein>
    <recommendedName>
        <fullName evidence="4">16S rRNA (cytosine(967)-C(5))-methyltransferase</fullName>
        <ecNumber evidence="4">2.1.1.176</ecNumber>
    </recommendedName>
    <alternativeName>
        <fullName evidence="11">16S rRNA m5C967 methyltransferase</fullName>
    </alternativeName>
    <alternativeName>
        <fullName evidence="12">rRNA (cytosine-C(5)-)-methyltransferase RsmB</fullName>
    </alternativeName>
</protein>
<dbReference type="InterPro" id="IPR004573">
    <property type="entry name" value="rRNA_ssu_MeTfrase_B"/>
</dbReference>
<comment type="catalytic activity">
    <reaction evidence="13">
        <text>cytidine(967) in 16S rRNA + S-adenosyl-L-methionine = 5-methylcytidine(967) in 16S rRNA + S-adenosyl-L-homocysteine + H(+)</text>
        <dbReference type="Rhea" id="RHEA:42748"/>
        <dbReference type="Rhea" id="RHEA-COMP:10219"/>
        <dbReference type="Rhea" id="RHEA-COMP:10220"/>
        <dbReference type="ChEBI" id="CHEBI:15378"/>
        <dbReference type="ChEBI" id="CHEBI:57856"/>
        <dbReference type="ChEBI" id="CHEBI:59789"/>
        <dbReference type="ChEBI" id="CHEBI:74483"/>
        <dbReference type="ChEBI" id="CHEBI:82748"/>
        <dbReference type="EC" id="2.1.1.176"/>
    </reaction>
</comment>
<proteinExistence type="inferred from homology"/>
<dbReference type="InterPro" id="IPR029063">
    <property type="entry name" value="SAM-dependent_MTases_sf"/>
</dbReference>
<evidence type="ECO:0000256" key="14">
    <source>
        <dbReference type="PROSITE-ProRule" id="PRU01023"/>
    </source>
</evidence>
<dbReference type="GO" id="GO:0070475">
    <property type="term" value="P:rRNA base methylation"/>
    <property type="evidence" value="ECO:0007669"/>
    <property type="project" value="TreeGrafter"/>
</dbReference>
<dbReference type="InterPro" id="IPR049560">
    <property type="entry name" value="MeTrfase_RsmB-F_NOP2_cat"/>
</dbReference>
<dbReference type="GO" id="GO:0005829">
    <property type="term" value="C:cytosol"/>
    <property type="evidence" value="ECO:0007669"/>
    <property type="project" value="TreeGrafter"/>
</dbReference>
<feature type="binding site" evidence="14">
    <location>
        <position position="326"/>
    </location>
    <ligand>
        <name>S-adenosyl-L-methionine</name>
        <dbReference type="ChEBI" id="CHEBI:59789"/>
    </ligand>
</feature>
<dbReference type="Pfam" id="PF22458">
    <property type="entry name" value="RsmF-B_ferredox"/>
    <property type="match status" value="1"/>
</dbReference>
<dbReference type="STRING" id="167879.CPS_0018"/>
<evidence type="ECO:0000313" key="17">
    <source>
        <dbReference type="Proteomes" id="UP000000547"/>
    </source>
</evidence>
<evidence type="ECO:0000256" key="1">
    <source>
        <dbReference type="ARBA" id="ARBA00002724"/>
    </source>
</evidence>
<keyword evidence="9 14" id="KW-0949">S-adenosyl-L-methionine</keyword>
<dbReference type="PROSITE" id="PS51686">
    <property type="entry name" value="SAM_MT_RSMB_NOP"/>
    <property type="match status" value="1"/>
</dbReference>
<keyword evidence="6" id="KW-0698">rRNA processing</keyword>
<feature type="binding site" evidence="14">
    <location>
        <position position="282"/>
    </location>
    <ligand>
        <name>S-adenosyl-L-methionine</name>
        <dbReference type="ChEBI" id="CHEBI:59789"/>
    </ligand>
</feature>
<dbReference type="InterPro" id="IPR035926">
    <property type="entry name" value="NusB-like_sf"/>
</dbReference>
<dbReference type="NCBIfam" id="TIGR00563">
    <property type="entry name" value="rsmB"/>
    <property type="match status" value="1"/>
</dbReference>
<evidence type="ECO:0000256" key="8">
    <source>
        <dbReference type="ARBA" id="ARBA00022679"/>
    </source>
</evidence>
<dbReference type="AlphaFoldDB" id="Q48AT0"/>
<dbReference type="NCBIfam" id="NF011494">
    <property type="entry name" value="PRK14902.1"/>
    <property type="match status" value="1"/>
</dbReference>
<accession>Q48AT0</accession>
<feature type="binding site" evidence="14">
    <location>
        <position position="308"/>
    </location>
    <ligand>
        <name>S-adenosyl-L-methionine</name>
        <dbReference type="ChEBI" id="CHEBI:59789"/>
    </ligand>
</feature>
<dbReference type="InterPro" id="IPR001678">
    <property type="entry name" value="MeTrfase_RsmB-F_NOP2_dom"/>
</dbReference>
<dbReference type="CDD" id="cd02440">
    <property type="entry name" value="AdoMet_MTases"/>
    <property type="match status" value="1"/>
</dbReference>
<dbReference type="Pfam" id="PF01189">
    <property type="entry name" value="Methyltr_RsmB-F"/>
    <property type="match status" value="1"/>
</dbReference>
<dbReference type="InterPro" id="IPR054728">
    <property type="entry name" value="RsmB-like_ferredoxin"/>
</dbReference>
<dbReference type="SUPFAM" id="SSF53335">
    <property type="entry name" value="S-adenosyl-L-methionine-dependent methyltransferases"/>
    <property type="match status" value="1"/>
</dbReference>
<feature type="binding site" evidence="14">
    <location>
        <begin position="258"/>
        <end position="264"/>
    </location>
    <ligand>
        <name>S-adenosyl-L-methionine</name>
        <dbReference type="ChEBI" id="CHEBI:59789"/>
    </ligand>
</feature>
<dbReference type="InterPro" id="IPR023267">
    <property type="entry name" value="RCMT"/>
</dbReference>
<dbReference type="Gene3D" id="1.10.287.730">
    <property type="entry name" value="Helix hairpin bin"/>
    <property type="match status" value="1"/>
</dbReference>
<evidence type="ECO:0000256" key="6">
    <source>
        <dbReference type="ARBA" id="ARBA00022552"/>
    </source>
</evidence>
<dbReference type="GO" id="GO:0003723">
    <property type="term" value="F:RNA binding"/>
    <property type="evidence" value="ECO:0007669"/>
    <property type="project" value="UniProtKB-UniRule"/>
</dbReference>
<dbReference type="InterPro" id="IPR018314">
    <property type="entry name" value="RsmB/NOL1/NOP2-like_CS"/>
</dbReference>
<dbReference type="InterPro" id="IPR006027">
    <property type="entry name" value="NusB_RsmB_TIM44"/>
</dbReference>
<dbReference type="RefSeq" id="WP_011040908.1">
    <property type="nucleotide sequence ID" value="NC_003910.7"/>
</dbReference>
<evidence type="ECO:0000259" key="15">
    <source>
        <dbReference type="PROSITE" id="PS51686"/>
    </source>
</evidence>
<dbReference type="KEGG" id="cps:CPS_0018"/>
<dbReference type="HOGENOM" id="CLU_005316_0_4_6"/>
<keyword evidence="5" id="KW-0963">Cytoplasm</keyword>
<reference evidence="16" key="1">
    <citation type="journal article" date="2005" name="Proc. Natl. Acad. Sci. U.S.A.">
        <title>The psychrophilic lifestyle as revealed by the genome sequence of Colwellia psychrerythraea 34H through genomic and proteomic analyses.</title>
        <authorList>
            <person name="Methe B.A."/>
            <person name="Nelson K.E."/>
            <person name="Deming J.W."/>
            <person name="Momen B."/>
            <person name="Melamud E."/>
            <person name="Zhang X."/>
            <person name="Moult J."/>
            <person name="Madupu R."/>
            <person name="Nelson W.C."/>
            <person name="Dodson R.J."/>
            <person name="Brinkac L.M."/>
            <person name="Daugherty S.C."/>
            <person name="Durkin A.S."/>
            <person name="DeBoy R.T."/>
            <person name="Kolonay J.F."/>
            <person name="Sullivan S.A."/>
            <person name="Zhou L."/>
            <person name="Davidsen T.M."/>
            <person name="Wu M."/>
            <person name="Huston A.L."/>
            <person name="Lewis M."/>
            <person name="Weaver B."/>
            <person name="Weidman J.F."/>
            <person name="Khouri H."/>
            <person name="Utterback T.R."/>
            <person name="Feldblyum T.V."/>
            <person name="Fraser C.M."/>
        </authorList>
    </citation>
    <scope>NUCLEOTIDE SEQUENCE [LARGE SCALE GENOMIC DNA]</scope>
    <source>
        <strain evidence="16">34H</strain>
    </source>
</reference>
<dbReference type="Pfam" id="PF01029">
    <property type="entry name" value="NusB"/>
    <property type="match status" value="1"/>
</dbReference>
<evidence type="ECO:0000256" key="5">
    <source>
        <dbReference type="ARBA" id="ARBA00022490"/>
    </source>
</evidence>
<dbReference type="Gene3D" id="3.30.70.1170">
    <property type="entry name" value="Sun protein, domain 3"/>
    <property type="match status" value="1"/>
</dbReference>
<keyword evidence="7 14" id="KW-0489">Methyltransferase</keyword>
<evidence type="ECO:0000313" key="16">
    <source>
        <dbReference type="EMBL" id="AAZ24604.1"/>
    </source>
</evidence>
<dbReference type="PROSITE" id="PS01153">
    <property type="entry name" value="NOL1_NOP2_SUN"/>
    <property type="match status" value="1"/>
</dbReference>
<keyword evidence="8 14" id="KW-0808">Transferase</keyword>
<dbReference type="FunFam" id="3.40.50.150:FF:000022">
    <property type="entry name" value="Ribosomal RNA small subunit methyltransferase B"/>
    <property type="match status" value="1"/>
</dbReference>
<evidence type="ECO:0000256" key="2">
    <source>
        <dbReference type="ARBA" id="ARBA00004496"/>
    </source>
</evidence>
<dbReference type="NCBIfam" id="NF008149">
    <property type="entry name" value="PRK10901.1"/>
    <property type="match status" value="1"/>
</dbReference>
<dbReference type="Gene3D" id="1.10.940.10">
    <property type="entry name" value="NusB-like"/>
    <property type="match status" value="1"/>
</dbReference>
<feature type="domain" description="SAM-dependent MTase RsmB/NOP-type" evidence="15">
    <location>
        <begin position="168"/>
        <end position="439"/>
    </location>
</feature>
<dbReference type="PRINTS" id="PR02008">
    <property type="entry name" value="RCMTFAMILY"/>
</dbReference>
<dbReference type="FunFam" id="3.30.70.1170:FF:000002">
    <property type="entry name" value="Ribosomal RNA small subunit methyltransferase B"/>
    <property type="match status" value="1"/>
</dbReference>
<organism evidence="16 17">
    <name type="scientific">Colwellia psychrerythraea (strain 34H / ATCC BAA-681)</name>
    <name type="common">Vibrio psychroerythus</name>
    <dbReference type="NCBI Taxonomy" id="167879"/>
    <lineage>
        <taxon>Bacteria</taxon>
        <taxon>Pseudomonadati</taxon>
        <taxon>Pseudomonadota</taxon>
        <taxon>Gammaproteobacteria</taxon>
        <taxon>Alteromonadales</taxon>
        <taxon>Colwelliaceae</taxon>
        <taxon>Colwellia</taxon>
    </lineage>
</organism>
<dbReference type="PANTHER" id="PTHR22807">
    <property type="entry name" value="NOP2 YEAST -RELATED NOL1/NOP2/FMU SUN DOMAIN-CONTAINING"/>
    <property type="match status" value="1"/>
</dbReference>
<keyword evidence="10 14" id="KW-0694">RNA-binding</keyword>
<dbReference type="EMBL" id="CP000083">
    <property type="protein sequence ID" value="AAZ24604.1"/>
    <property type="molecule type" value="Genomic_DNA"/>
</dbReference>